<dbReference type="EMBL" id="LTAG01000020">
    <property type="protein sequence ID" value="KXO18033.1"/>
    <property type="molecule type" value="Genomic_DNA"/>
</dbReference>
<keyword evidence="1" id="KW-0812">Transmembrane</keyword>
<evidence type="ECO:0000313" key="2">
    <source>
        <dbReference type="EMBL" id="KXO18033.1"/>
    </source>
</evidence>
<accession>A0A137SZY3</accession>
<sequence length="58" mass="6694">MLCSKFIELTLFTIEIVLLFIIIHTLSSKAISYNYAKLRKNLYKAKTQILGKQAFISI</sequence>
<feature type="transmembrane region" description="Helical" evidence="1">
    <location>
        <begin position="6"/>
        <end position="27"/>
    </location>
</feature>
<comment type="caution">
    <text evidence="2">The sequence shown here is derived from an EMBL/GenBank/DDBJ whole genome shotgun (WGS) entry which is preliminary data.</text>
</comment>
<protein>
    <submittedName>
        <fullName evidence="2">Uncharacterized protein</fullName>
    </submittedName>
</protein>
<name>A0A137SZY3_9BACT</name>
<evidence type="ECO:0000313" key="3">
    <source>
        <dbReference type="Proteomes" id="UP000070093"/>
    </source>
</evidence>
<dbReference type="PATRIC" id="fig|28125.4.peg.457"/>
<keyword evidence="1" id="KW-0472">Membrane</keyword>
<proteinExistence type="predicted"/>
<dbReference type="Proteomes" id="UP000070093">
    <property type="component" value="Unassembled WGS sequence"/>
</dbReference>
<evidence type="ECO:0000256" key="1">
    <source>
        <dbReference type="SAM" id="Phobius"/>
    </source>
</evidence>
<organism evidence="2 3">
    <name type="scientific">Prevotella bivia</name>
    <dbReference type="NCBI Taxonomy" id="28125"/>
    <lineage>
        <taxon>Bacteria</taxon>
        <taxon>Pseudomonadati</taxon>
        <taxon>Bacteroidota</taxon>
        <taxon>Bacteroidia</taxon>
        <taxon>Bacteroidales</taxon>
        <taxon>Prevotellaceae</taxon>
        <taxon>Prevotella</taxon>
    </lineage>
</organism>
<gene>
    <name evidence="2" type="ORF">HMPREF3202_00464</name>
</gene>
<dbReference type="AlphaFoldDB" id="A0A137SZY3"/>
<keyword evidence="1" id="KW-1133">Transmembrane helix</keyword>
<reference evidence="2 3" key="1">
    <citation type="submission" date="2016-02" db="EMBL/GenBank/DDBJ databases">
        <authorList>
            <person name="Wen L."/>
            <person name="He K."/>
            <person name="Yang H."/>
        </authorList>
    </citation>
    <scope>NUCLEOTIDE SEQUENCE [LARGE SCALE GENOMIC DNA]</scope>
    <source>
        <strain evidence="2 3">GED7880</strain>
    </source>
</reference>